<protein>
    <submittedName>
        <fullName evidence="4">GldG family protein</fullName>
    </submittedName>
</protein>
<dbReference type="Pfam" id="PF23357">
    <property type="entry name" value="DUF7088"/>
    <property type="match status" value="1"/>
</dbReference>
<dbReference type="InterPro" id="IPR019196">
    <property type="entry name" value="ABC_transp_unknown"/>
</dbReference>
<dbReference type="EMBL" id="CP090978">
    <property type="protein sequence ID" value="UJF33154.1"/>
    <property type="molecule type" value="Genomic_DNA"/>
</dbReference>
<evidence type="ECO:0000259" key="3">
    <source>
        <dbReference type="Pfam" id="PF23357"/>
    </source>
</evidence>
<feature type="transmembrane region" description="Helical" evidence="1">
    <location>
        <begin position="437"/>
        <end position="458"/>
    </location>
</feature>
<feature type="transmembrane region" description="Helical" evidence="1">
    <location>
        <begin position="12"/>
        <end position="31"/>
    </location>
</feature>
<feature type="domain" description="DUF7088" evidence="3">
    <location>
        <begin position="40"/>
        <end position="128"/>
    </location>
</feature>
<organism evidence="4 5">
    <name type="scientific">Paenibacillus hexagrammi</name>
    <dbReference type="NCBI Taxonomy" id="2908839"/>
    <lineage>
        <taxon>Bacteria</taxon>
        <taxon>Bacillati</taxon>
        <taxon>Bacillota</taxon>
        <taxon>Bacilli</taxon>
        <taxon>Bacillales</taxon>
        <taxon>Paenibacillaceae</taxon>
        <taxon>Paenibacillus</taxon>
    </lineage>
</organism>
<evidence type="ECO:0000259" key="2">
    <source>
        <dbReference type="Pfam" id="PF09822"/>
    </source>
</evidence>
<accession>A0ABY3SHG1</accession>
<dbReference type="InterPro" id="IPR055396">
    <property type="entry name" value="DUF7088"/>
</dbReference>
<keyword evidence="1" id="KW-1133">Transmembrane helix</keyword>
<evidence type="ECO:0000313" key="4">
    <source>
        <dbReference type="EMBL" id="UJF33154.1"/>
    </source>
</evidence>
<name>A0ABY3SHG1_9BACL</name>
<keyword evidence="1" id="KW-0812">Transmembrane</keyword>
<dbReference type="Pfam" id="PF09822">
    <property type="entry name" value="ABC_transp_aux"/>
    <property type="match status" value="1"/>
</dbReference>
<proteinExistence type="predicted"/>
<dbReference type="Gene3D" id="3.40.30.10">
    <property type="entry name" value="Glutaredoxin"/>
    <property type="match status" value="1"/>
</dbReference>
<sequence>MNKWIRGTNATVLSIAVIGIFIILTIFLHSLKGFQLDLTKNKSYTLSEQTVTTLKNLNQDIHIIAFTNVGQSTDDFLTKQVTDLAEEYKKQSSKITFDQYDMLKQPSMAKQYGVDQSGTLVFELGDKKKNINFYEMFNGQQDGSYTFSGEEKFTQAINNLTSTEKHVVYVLSGHQEYPLSAMTILNNSLQSENYDVKELNLYREGEIPDDASMLLLLGPQNDLNDKETELINTYLQNKGKIYIALGFNKDMATKWKNIDSIMNTFGIQDQHAVAIEAKQTSLFDPLTIIPEYGSHDITNKLSDYNLITMLSLAVSLNADESKTDWTKSLLLKTTDKAYGETDINLLTQSKTKQDDQDIKGPLNLGYAIENKDKKPKAVILGGSTFLLDQDIQNQGNKDFALNSIGWLQEQKDQVTIRPREGAAIQQAVITPSQANTIFLGTVIVLPLLFLIIGGIIWWRRRRG</sequence>
<dbReference type="RefSeq" id="WP_235119492.1">
    <property type="nucleotide sequence ID" value="NZ_CP090978.1"/>
</dbReference>
<reference evidence="4 5" key="1">
    <citation type="journal article" date="2024" name="Int. J. Syst. Evol. Microbiol.">
        <title>Paenibacillus hexagrammi sp. nov., a novel bacterium isolated from the gut content of Hexagrammos agrammus.</title>
        <authorList>
            <person name="Jung H.K."/>
            <person name="Kim D.G."/>
            <person name="Zin H."/>
            <person name="Park J."/>
            <person name="Jung H."/>
            <person name="Kim Y.O."/>
            <person name="Kong H.J."/>
            <person name="Kim J.W."/>
            <person name="Kim Y.S."/>
        </authorList>
    </citation>
    <scope>NUCLEOTIDE SEQUENCE [LARGE SCALE GENOMIC DNA]</scope>
    <source>
        <strain evidence="4 5">YPD9-1</strain>
    </source>
</reference>
<keyword evidence="5" id="KW-1185">Reference proteome</keyword>
<feature type="domain" description="ABC-type uncharacterised transport system" evidence="2">
    <location>
        <begin position="166"/>
        <end position="402"/>
    </location>
</feature>
<keyword evidence="1" id="KW-0472">Membrane</keyword>
<evidence type="ECO:0000313" key="5">
    <source>
        <dbReference type="Proteomes" id="UP001649230"/>
    </source>
</evidence>
<gene>
    <name evidence="4" type="ORF">L0M14_27045</name>
</gene>
<evidence type="ECO:0000256" key="1">
    <source>
        <dbReference type="SAM" id="Phobius"/>
    </source>
</evidence>
<dbReference type="Proteomes" id="UP001649230">
    <property type="component" value="Chromosome"/>
</dbReference>